<dbReference type="SUPFAM" id="SSF54001">
    <property type="entry name" value="Cysteine proteinases"/>
    <property type="match status" value="1"/>
</dbReference>
<dbReference type="Pfam" id="PF06035">
    <property type="entry name" value="Peptidase_C93"/>
    <property type="match status" value="1"/>
</dbReference>
<dbReference type="EMBL" id="DSKI01000943">
    <property type="protein sequence ID" value="HEB45613.1"/>
    <property type="molecule type" value="Genomic_DNA"/>
</dbReference>
<comment type="caution">
    <text evidence="2">The sequence shown here is derived from an EMBL/GenBank/DDBJ whole genome shotgun (WGS) entry which is preliminary data.</text>
</comment>
<feature type="chain" id="PRO_5027769302" description="Transglutaminase" evidence="1">
    <location>
        <begin position="27"/>
        <end position="320"/>
    </location>
</feature>
<dbReference type="PANTHER" id="PTHR39327">
    <property type="match status" value="1"/>
</dbReference>
<dbReference type="InterPro" id="IPR038765">
    <property type="entry name" value="Papain-like_cys_pep_sf"/>
</dbReference>
<feature type="signal peptide" evidence="1">
    <location>
        <begin position="1"/>
        <end position="26"/>
    </location>
</feature>
<organism evidence="2">
    <name type="scientific">Agrobacterium albertimagni</name>
    <dbReference type="NCBI Taxonomy" id="147266"/>
    <lineage>
        <taxon>Bacteria</taxon>
        <taxon>Pseudomonadati</taxon>
        <taxon>Pseudomonadota</taxon>
        <taxon>Alphaproteobacteria</taxon>
        <taxon>Hyphomicrobiales</taxon>
        <taxon>Rhizobiaceae</taxon>
        <taxon>Rhizobium/Agrobacterium group</taxon>
        <taxon>Agrobacterium</taxon>
    </lineage>
</organism>
<dbReference type="Gene3D" id="3.10.620.30">
    <property type="match status" value="1"/>
</dbReference>
<name>A0A7C1P0P8_9HYPH</name>
<dbReference type="AlphaFoldDB" id="A0A7C1P0P8"/>
<evidence type="ECO:0000256" key="1">
    <source>
        <dbReference type="SAM" id="SignalP"/>
    </source>
</evidence>
<evidence type="ECO:0008006" key="3">
    <source>
        <dbReference type="Google" id="ProtNLM"/>
    </source>
</evidence>
<sequence>MLKKNKNIVAVSALVAATLASSGSLAAPMLPHTMTSYSNVAQTLVLGTSPFAGSLGTNLFGKIEQRWEQTAEAFAQSVATQMVAIAPMRTELSTGTVAKAPKEVAPNQRKTPTNDVFDSVAIPFKKLGALKKAAPTFAEIAKGTALRCDGANCFDMDAVVHQTSAGGGMSSLRDKLNLVNHAVNRRIKYRKDIDSHGRVDQWSSPSQTLASGYGDCEDYALLKMAVLEAQGFSLQDMTVVILYDKKRHFYHAVLSVEIQGTHYILDNMRDQVLADSRLPDYQPLFSISNGRGFLHGTRTKGKAMAMKSFDSIAPGEGGEL</sequence>
<accession>A0A7C1P0P8</accession>
<dbReference type="PANTHER" id="PTHR39327:SF1">
    <property type="entry name" value="BLR5470 PROTEIN"/>
    <property type="match status" value="1"/>
</dbReference>
<keyword evidence="1" id="KW-0732">Signal</keyword>
<gene>
    <name evidence="2" type="ORF">ENP70_18405</name>
</gene>
<dbReference type="InterPro" id="IPR010319">
    <property type="entry name" value="Transglutaminase-like_Cys_pept"/>
</dbReference>
<proteinExistence type="predicted"/>
<protein>
    <recommendedName>
        <fullName evidence="3">Transglutaminase</fullName>
    </recommendedName>
</protein>
<evidence type="ECO:0000313" key="2">
    <source>
        <dbReference type="EMBL" id="HEB45613.1"/>
    </source>
</evidence>
<reference evidence="2" key="1">
    <citation type="journal article" date="2020" name="mSystems">
        <title>Genome- and Community-Level Interaction Insights into Carbon Utilization and Element Cycling Functions of Hydrothermarchaeota in Hydrothermal Sediment.</title>
        <authorList>
            <person name="Zhou Z."/>
            <person name="Liu Y."/>
            <person name="Xu W."/>
            <person name="Pan J."/>
            <person name="Luo Z.H."/>
            <person name="Li M."/>
        </authorList>
    </citation>
    <scope>NUCLEOTIDE SEQUENCE [LARGE SCALE GENOMIC DNA]</scope>
    <source>
        <strain evidence="2">SpSt-243</strain>
    </source>
</reference>